<evidence type="ECO:0000313" key="6">
    <source>
        <dbReference type="Proteomes" id="UP000236151"/>
    </source>
</evidence>
<keyword evidence="2 3" id="KW-0456">Lyase</keyword>
<dbReference type="EC" id="4.99.1.12" evidence="3"/>
<evidence type="ECO:0000256" key="4">
    <source>
        <dbReference type="SAM" id="MobiDB-lite"/>
    </source>
</evidence>
<comment type="caution">
    <text evidence="5">The sequence shown here is derived from an EMBL/GenBank/DDBJ whole genome shotgun (WGS) entry which is preliminary data.</text>
</comment>
<gene>
    <name evidence="3" type="primary">larC</name>
    <name evidence="5" type="ORF">CDQ84_10120</name>
</gene>
<dbReference type="Pfam" id="PF01969">
    <property type="entry name" value="Ni_insertion"/>
    <property type="match status" value="1"/>
</dbReference>
<protein>
    <recommendedName>
        <fullName evidence="3">Pyridinium-3,5-bisthiocarboxylic acid mononucleotide nickel insertion protein</fullName>
        <shortName evidence="3">P2TMN nickel insertion protein</shortName>
        <ecNumber evidence="3">4.99.1.12</ecNumber>
    </recommendedName>
    <alternativeName>
        <fullName evidence="3">Nickel-pincer cofactor biosynthesis protein LarC</fullName>
    </alternativeName>
</protein>
<dbReference type="Gene3D" id="3.10.20.300">
    <property type="entry name" value="mk0293 like domain"/>
    <property type="match status" value="1"/>
</dbReference>
<dbReference type="PANTHER" id="PTHR36566">
    <property type="entry name" value="NICKEL INSERTION PROTEIN-RELATED"/>
    <property type="match status" value="1"/>
</dbReference>
<dbReference type="PANTHER" id="PTHR36566:SF1">
    <property type="entry name" value="PYRIDINIUM-3,5-BISTHIOCARBOXYLIC ACID MONONUCLEOTIDE NICKEL INSERTION PROTEIN"/>
    <property type="match status" value="1"/>
</dbReference>
<dbReference type="KEGG" id="cthd:CDO33_14620"/>
<dbReference type="RefSeq" id="WP_103081625.1">
    <property type="nucleotide sequence ID" value="NZ_CP021850.1"/>
</dbReference>
<keyword evidence="6" id="KW-1185">Reference proteome</keyword>
<dbReference type="Gene3D" id="3.30.70.1380">
    <property type="entry name" value="Transcriptional regulatory protein pf0864 domain like"/>
    <property type="match status" value="1"/>
</dbReference>
<sequence length="485" mass="53610">MKILYFDCFSGISGDMAMAALLDLGIDRDKFLKELGKLKLDGYEIVIRNTQKNGITGTDVQVVLNDGHAHGHTHDDTKGHAEGHSHGDTLGCTDGHSGDSSCSHVRQHSIEHAHEHNHGHPHDHNHVHSHEHSHGHLHGHSHEHAHEHDHEHPHEHSHISRNLKDIEELIDASELNQSVKEFSKKVFREIARAEAKVHNKDINEVHFHEVGAVDSIVDIVGVAICLDMLKVDKVFSSPLHDGHGFIECQHGTIPVPVPAVMEMLSGSGIPLISEDINTELVTPTGMGIIKCLASGFGSMPAMTVDKVGYGMGKRDTGRFNALRVVLGSVVDGGRVEDKNTENEISVLETNIDDMSPEILGYVSELLLESGALDVFYTPVYMKKNRPAVMLTVLAEKGQESRMAELIMKETSTLGIRSRTTKRYCMQREMAVVETGYGEVGLKIATSGDIRKFSPEYEDCKRIAKKTGMPLREVYELVLRKASELL</sequence>
<comment type="catalytic activity">
    <reaction evidence="3">
        <text>Ni(II)-pyridinium-3,5-bisthiocarboxylate mononucleotide = pyridinium-3,5-bisthiocarboxylate mononucleotide + Ni(2+)</text>
        <dbReference type="Rhea" id="RHEA:54784"/>
        <dbReference type="ChEBI" id="CHEBI:49786"/>
        <dbReference type="ChEBI" id="CHEBI:137372"/>
        <dbReference type="ChEBI" id="CHEBI:137373"/>
        <dbReference type="EC" id="4.99.1.12"/>
    </reaction>
</comment>
<dbReference type="HAMAP" id="MF_01074">
    <property type="entry name" value="LarC"/>
    <property type="match status" value="1"/>
</dbReference>
<evidence type="ECO:0000256" key="3">
    <source>
        <dbReference type="HAMAP-Rule" id="MF_01074"/>
    </source>
</evidence>
<feature type="compositionally biased region" description="Basic and acidic residues" evidence="4">
    <location>
        <begin position="108"/>
        <end position="160"/>
    </location>
</feature>
<dbReference type="NCBIfam" id="TIGR00299">
    <property type="entry name" value="nickel pincer cofactor biosynthesis protein LarC"/>
    <property type="match status" value="1"/>
</dbReference>
<dbReference type="Proteomes" id="UP000236151">
    <property type="component" value="Unassembled WGS sequence"/>
</dbReference>
<feature type="region of interest" description="Disordered" evidence="4">
    <location>
        <begin position="67"/>
        <end position="160"/>
    </location>
</feature>
<dbReference type="EMBL" id="NIOJ01000024">
    <property type="protein sequence ID" value="PNT98793.1"/>
    <property type="molecule type" value="Genomic_DNA"/>
</dbReference>
<evidence type="ECO:0000256" key="2">
    <source>
        <dbReference type="ARBA" id="ARBA00023239"/>
    </source>
</evidence>
<dbReference type="OrthoDB" id="9765625at2"/>
<dbReference type="GO" id="GO:0016151">
    <property type="term" value="F:nickel cation binding"/>
    <property type="evidence" value="ECO:0007669"/>
    <property type="project" value="UniProtKB-UniRule"/>
</dbReference>
<dbReference type="GO" id="GO:0051604">
    <property type="term" value="P:protein maturation"/>
    <property type="evidence" value="ECO:0007669"/>
    <property type="project" value="UniProtKB-UniRule"/>
</dbReference>
<reference evidence="5 6" key="1">
    <citation type="submission" date="2017-06" db="EMBL/GenBank/DDBJ databases">
        <title>Investigating the central metabolism of Clostridium thermosuccinogenes.</title>
        <authorList>
            <person name="Koendjbiharie J.G."/>
            <person name="van Kranenburg R."/>
        </authorList>
    </citation>
    <scope>NUCLEOTIDE SEQUENCE [LARGE SCALE GENOMIC DNA]</scope>
    <source>
        <strain evidence="5 6">DSM 5806</strain>
    </source>
</reference>
<accession>A0A2K2FDN8</accession>
<keyword evidence="1 3" id="KW-0533">Nickel</keyword>
<evidence type="ECO:0000313" key="5">
    <source>
        <dbReference type="EMBL" id="PNT98793.1"/>
    </source>
</evidence>
<evidence type="ECO:0000256" key="1">
    <source>
        <dbReference type="ARBA" id="ARBA00022596"/>
    </source>
</evidence>
<comment type="function">
    <text evidence="3">Involved in the biosynthesis of a nickel-pincer cofactor ((SCS)Ni(II) pincer complex). Binds Ni(2+), and functions in nickel delivery to pyridinium-3,5-bisthiocarboxylic acid mononucleotide (P2TMN), to form the mature cofactor. Is thus probably required for the activation of nickel-pincer cofactor-dependent enzymes.</text>
</comment>
<dbReference type="GO" id="GO:0016829">
    <property type="term" value="F:lyase activity"/>
    <property type="evidence" value="ECO:0007669"/>
    <property type="project" value="UniProtKB-UniRule"/>
</dbReference>
<organism evidence="5 6">
    <name type="scientific">Clostridium thermosuccinogenes</name>
    <dbReference type="NCBI Taxonomy" id="84032"/>
    <lineage>
        <taxon>Bacteria</taxon>
        <taxon>Bacillati</taxon>
        <taxon>Bacillota</taxon>
        <taxon>Clostridia</taxon>
        <taxon>Eubacteriales</taxon>
        <taxon>Clostridiaceae</taxon>
        <taxon>Clostridium</taxon>
    </lineage>
</organism>
<feature type="compositionally biased region" description="Basic and acidic residues" evidence="4">
    <location>
        <begin position="67"/>
        <end position="87"/>
    </location>
</feature>
<comment type="similarity">
    <text evidence="3">Belongs to the LarC family.</text>
</comment>
<name>A0A2K2FDN8_9CLOT</name>
<proteinExistence type="inferred from homology"/>
<dbReference type="InterPro" id="IPR002822">
    <property type="entry name" value="Ni_insertion"/>
</dbReference>
<dbReference type="AlphaFoldDB" id="A0A2K2FDN8"/>